<keyword evidence="7" id="KW-1185">Reference proteome</keyword>
<evidence type="ECO:0000313" key="6">
    <source>
        <dbReference type="Proteomes" id="UP000240608"/>
    </source>
</evidence>
<dbReference type="SUPFAM" id="SSF52172">
    <property type="entry name" value="CheY-like"/>
    <property type="match status" value="1"/>
</dbReference>
<dbReference type="SMART" id="SM00448">
    <property type="entry name" value="REC"/>
    <property type="match status" value="1"/>
</dbReference>
<name>A0A2T4DQ84_9BACT</name>
<dbReference type="InterPro" id="IPR001789">
    <property type="entry name" value="Sig_transdc_resp-reg_receiver"/>
</dbReference>
<sequence>MVRSIIVDDELKSRESLKILLTDFSEGVEVLALCETVNEALEAIAKYKPDVVFLDIQMRRETGFDLLKQLPKIDFEVVFTTAHSEYAIKAFQFSAIDYLLKPVDINDLNRAISKVKNRNIGDFSQQLNHLLENLKPHHHQINKIAIPSHEGILFVKVEDVIYLEASSNYTQFYLKNGQKHLVSKSLKEYDQMLTDHNFYRIHHSYLININEVTKYVRGDGGYVILSNNVNLDVSKRKKEAFLQKLGV</sequence>
<dbReference type="Gene3D" id="2.40.50.1020">
    <property type="entry name" value="LytTr DNA-binding domain"/>
    <property type="match status" value="1"/>
</dbReference>
<dbReference type="Gene3D" id="3.40.50.2300">
    <property type="match status" value="1"/>
</dbReference>
<proteinExistence type="predicted"/>
<evidence type="ECO:0000259" key="3">
    <source>
        <dbReference type="PROSITE" id="PS50930"/>
    </source>
</evidence>
<feature type="domain" description="HTH LytTR-type" evidence="3">
    <location>
        <begin position="144"/>
        <end position="247"/>
    </location>
</feature>
<dbReference type="SMART" id="SM00850">
    <property type="entry name" value="LytTR"/>
    <property type="match status" value="1"/>
</dbReference>
<comment type="caution">
    <text evidence="5">The sequence shown here is derived from an EMBL/GenBank/DDBJ whole genome shotgun (WGS) entry which is preliminary data.</text>
</comment>
<accession>A0A2T4DQ84</accession>
<dbReference type="Proteomes" id="UP000240608">
    <property type="component" value="Unassembled WGS sequence"/>
</dbReference>
<evidence type="ECO:0000313" key="5">
    <source>
        <dbReference type="EMBL" id="PTB95970.1"/>
    </source>
</evidence>
<organism evidence="5 6">
    <name type="scientific">Marivirga lumbricoides</name>
    <dbReference type="NCBI Taxonomy" id="1046115"/>
    <lineage>
        <taxon>Bacteria</taxon>
        <taxon>Pseudomonadati</taxon>
        <taxon>Bacteroidota</taxon>
        <taxon>Cytophagia</taxon>
        <taxon>Cytophagales</taxon>
        <taxon>Marivirgaceae</taxon>
        <taxon>Marivirga</taxon>
    </lineage>
</organism>
<dbReference type="RefSeq" id="WP_188467275.1">
    <property type="nucleotide sequence ID" value="NZ_BAABHU010000016.1"/>
</dbReference>
<dbReference type="Proteomes" id="UP000636010">
    <property type="component" value="Unassembled WGS sequence"/>
</dbReference>
<reference evidence="5 6" key="2">
    <citation type="submission" date="2018-03" db="EMBL/GenBank/DDBJ databases">
        <title>Cross-interface Injection: A General Nanoliter Liquid Handling Method Applied to Single Cells Genome Amplification Automated Nanoliter Liquid Handling Applied to Single Cell Multiple Displacement Amplification.</title>
        <authorList>
            <person name="Yun J."/>
            <person name="Xu P."/>
            <person name="Xu J."/>
            <person name="Dai X."/>
            <person name="Wang Y."/>
            <person name="Zheng X."/>
            <person name="Cao C."/>
            <person name="Yi Q."/>
            <person name="Zhu Y."/>
            <person name="Wang L."/>
            <person name="Dong Z."/>
            <person name="Huang Y."/>
            <person name="Huang L."/>
            <person name="Du W."/>
        </authorList>
    </citation>
    <scope>NUCLEOTIDE SEQUENCE [LARGE SCALE GENOMIC DNA]</scope>
    <source>
        <strain evidence="5 6">Z-D1-2</strain>
    </source>
</reference>
<dbReference type="PANTHER" id="PTHR37299:SF1">
    <property type="entry name" value="STAGE 0 SPORULATION PROTEIN A HOMOLOG"/>
    <property type="match status" value="1"/>
</dbReference>
<dbReference type="GO" id="GO:0000156">
    <property type="term" value="F:phosphorelay response regulator activity"/>
    <property type="evidence" value="ECO:0007669"/>
    <property type="project" value="InterPro"/>
</dbReference>
<feature type="domain" description="Response regulatory" evidence="2">
    <location>
        <begin position="3"/>
        <end position="116"/>
    </location>
</feature>
<dbReference type="PROSITE" id="PS50930">
    <property type="entry name" value="HTH_LYTTR"/>
    <property type="match status" value="1"/>
</dbReference>
<feature type="modified residue" description="4-aspartylphosphate" evidence="1">
    <location>
        <position position="55"/>
    </location>
</feature>
<evidence type="ECO:0000256" key="1">
    <source>
        <dbReference type="PROSITE-ProRule" id="PRU00169"/>
    </source>
</evidence>
<dbReference type="EMBL" id="PYVU01000074">
    <property type="protein sequence ID" value="PTB95970.1"/>
    <property type="molecule type" value="Genomic_DNA"/>
</dbReference>
<reference evidence="4" key="4">
    <citation type="submission" date="2024-05" db="EMBL/GenBank/DDBJ databases">
        <authorList>
            <person name="Sun Q."/>
            <person name="Zhou Y."/>
        </authorList>
    </citation>
    <scope>NUCLEOTIDE SEQUENCE</scope>
    <source>
        <strain evidence="4">CGMCC 1.10832</strain>
    </source>
</reference>
<dbReference type="GO" id="GO:0003677">
    <property type="term" value="F:DNA binding"/>
    <property type="evidence" value="ECO:0007669"/>
    <property type="project" value="UniProtKB-KW"/>
</dbReference>
<dbReference type="Pfam" id="PF00072">
    <property type="entry name" value="Response_reg"/>
    <property type="match status" value="1"/>
</dbReference>
<dbReference type="AlphaFoldDB" id="A0A2T4DQ84"/>
<evidence type="ECO:0000313" key="4">
    <source>
        <dbReference type="EMBL" id="GGC51658.1"/>
    </source>
</evidence>
<dbReference type="InterPro" id="IPR011006">
    <property type="entry name" value="CheY-like_superfamily"/>
</dbReference>
<evidence type="ECO:0000313" key="7">
    <source>
        <dbReference type="Proteomes" id="UP000636010"/>
    </source>
</evidence>
<evidence type="ECO:0000259" key="2">
    <source>
        <dbReference type="PROSITE" id="PS50110"/>
    </source>
</evidence>
<gene>
    <name evidence="5" type="ORF">C9994_09455</name>
    <name evidence="4" type="ORF">GCM10011506_41720</name>
</gene>
<dbReference type="Pfam" id="PF04397">
    <property type="entry name" value="LytTR"/>
    <property type="match status" value="1"/>
</dbReference>
<dbReference type="InterPro" id="IPR007492">
    <property type="entry name" value="LytTR_DNA-bd_dom"/>
</dbReference>
<dbReference type="PANTHER" id="PTHR37299">
    <property type="entry name" value="TRANSCRIPTIONAL REGULATOR-RELATED"/>
    <property type="match status" value="1"/>
</dbReference>
<reference evidence="7" key="3">
    <citation type="journal article" date="2019" name="Int. J. Syst. Evol. Microbiol.">
        <title>The Global Catalogue of Microorganisms (GCM) 10K type strain sequencing project: providing services to taxonomists for standard genome sequencing and annotation.</title>
        <authorList>
            <consortium name="The Broad Institute Genomics Platform"/>
            <consortium name="The Broad Institute Genome Sequencing Center for Infectious Disease"/>
            <person name="Wu L."/>
            <person name="Ma J."/>
        </authorList>
    </citation>
    <scope>NUCLEOTIDE SEQUENCE [LARGE SCALE GENOMIC DNA]</scope>
    <source>
        <strain evidence="7">CGMCC 1.10832</strain>
    </source>
</reference>
<protein>
    <submittedName>
        <fullName evidence="5">DNA-binding response regulator</fullName>
    </submittedName>
</protein>
<reference evidence="4" key="1">
    <citation type="journal article" date="2014" name="Int. J. Syst. Evol. Microbiol.">
        <title>Complete genome of a new Firmicutes species belonging to the dominant human colonic microbiota ('Ruminococcus bicirculans') reveals two chromosomes and a selective capacity to utilize plant glucans.</title>
        <authorList>
            <consortium name="NISC Comparative Sequencing Program"/>
            <person name="Wegmann U."/>
            <person name="Louis P."/>
            <person name="Goesmann A."/>
            <person name="Henrissat B."/>
            <person name="Duncan S.H."/>
            <person name="Flint H.J."/>
        </authorList>
    </citation>
    <scope>NUCLEOTIDE SEQUENCE</scope>
    <source>
        <strain evidence="4">CGMCC 1.10832</strain>
    </source>
</reference>
<dbReference type="EMBL" id="BMEC01000016">
    <property type="protein sequence ID" value="GGC51658.1"/>
    <property type="molecule type" value="Genomic_DNA"/>
</dbReference>
<keyword evidence="5" id="KW-0238">DNA-binding</keyword>
<dbReference type="InterPro" id="IPR046947">
    <property type="entry name" value="LytR-like"/>
</dbReference>
<keyword evidence="1" id="KW-0597">Phosphoprotein</keyword>
<dbReference type="PROSITE" id="PS50110">
    <property type="entry name" value="RESPONSE_REGULATORY"/>
    <property type="match status" value="1"/>
</dbReference>